<protein>
    <submittedName>
        <fullName evidence="1">Uncharacterized protein</fullName>
    </submittedName>
</protein>
<name>A0A0E9PFQ2_ANGAN</name>
<accession>A0A0E9PFQ2</accession>
<sequence>MSTIVGSMLHFKYSYKNICVVAEPHHYPNQRKSSY</sequence>
<dbReference type="AlphaFoldDB" id="A0A0E9PFQ2"/>
<dbReference type="EMBL" id="GBXM01105687">
    <property type="protein sequence ID" value="JAH02890.1"/>
    <property type="molecule type" value="Transcribed_RNA"/>
</dbReference>
<evidence type="ECO:0000313" key="1">
    <source>
        <dbReference type="EMBL" id="JAH02890.1"/>
    </source>
</evidence>
<reference evidence="1" key="2">
    <citation type="journal article" date="2015" name="Fish Shellfish Immunol.">
        <title>Early steps in the European eel (Anguilla anguilla)-Vibrio vulnificus interaction in the gills: Role of the RtxA13 toxin.</title>
        <authorList>
            <person name="Callol A."/>
            <person name="Pajuelo D."/>
            <person name="Ebbesson L."/>
            <person name="Teles M."/>
            <person name="MacKenzie S."/>
            <person name="Amaro C."/>
        </authorList>
    </citation>
    <scope>NUCLEOTIDE SEQUENCE</scope>
</reference>
<organism evidence="1">
    <name type="scientific">Anguilla anguilla</name>
    <name type="common">European freshwater eel</name>
    <name type="synonym">Muraena anguilla</name>
    <dbReference type="NCBI Taxonomy" id="7936"/>
    <lineage>
        <taxon>Eukaryota</taxon>
        <taxon>Metazoa</taxon>
        <taxon>Chordata</taxon>
        <taxon>Craniata</taxon>
        <taxon>Vertebrata</taxon>
        <taxon>Euteleostomi</taxon>
        <taxon>Actinopterygii</taxon>
        <taxon>Neopterygii</taxon>
        <taxon>Teleostei</taxon>
        <taxon>Anguilliformes</taxon>
        <taxon>Anguillidae</taxon>
        <taxon>Anguilla</taxon>
    </lineage>
</organism>
<reference evidence="1" key="1">
    <citation type="submission" date="2014-11" db="EMBL/GenBank/DDBJ databases">
        <authorList>
            <person name="Amaro Gonzalez C."/>
        </authorList>
    </citation>
    <scope>NUCLEOTIDE SEQUENCE</scope>
</reference>
<proteinExistence type="predicted"/>